<gene>
    <name evidence="1" type="ORF">KUCAC02_004430</name>
</gene>
<reference evidence="1" key="1">
    <citation type="submission" date="2022-05" db="EMBL/GenBank/DDBJ databases">
        <title>Chromosome-level genome of Chaenocephalus aceratus.</title>
        <authorList>
            <person name="Park H."/>
        </authorList>
    </citation>
    <scope>NUCLEOTIDE SEQUENCE</scope>
    <source>
        <strain evidence="1">KU_202001</strain>
    </source>
</reference>
<organism evidence="1 2">
    <name type="scientific">Chaenocephalus aceratus</name>
    <name type="common">Blackfin icefish</name>
    <name type="synonym">Chaenichthys aceratus</name>
    <dbReference type="NCBI Taxonomy" id="36190"/>
    <lineage>
        <taxon>Eukaryota</taxon>
        <taxon>Metazoa</taxon>
        <taxon>Chordata</taxon>
        <taxon>Craniata</taxon>
        <taxon>Vertebrata</taxon>
        <taxon>Euteleostomi</taxon>
        <taxon>Actinopterygii</taxon>
        <taxon>Neopterygii</taxon>
        <taxon>Teleostei</taxon>
        <taxon>Neoteleostei</taxon>
        <taxon>Acanthomorphata</taxon>
        <taxon>Eupercaria</taxon>
        <taxon>Perciformes</taxon>
        <taxon>Notothenioidei</taxon>
        <taxon>Channichthyidae</taxon>
        <taxon>Chaenocephalus</taxon>
    </lineage>
</organism>
<sequence>ANILWREEGLGIGNMFYVFYEDGIKVIQPVACEIQRHIKPSEKLLALQLQKTKPSGLEGHRTLVCLLFKDHMQSEGVSPLIGVFTPGFPHQHTVYPQSLLAEKYSKRVADGYLLDLHVFLNGRFPLSSFPSRSRPLIGWLFYMKRCHECTTISGAFLREEEVCPTSPGEEVQRCVWSSAVNIKDKFIYVTQPTLDRVLIVDIQSQKAIQVLTDPYPVKLHYDKSHDQVWLLSWGDVEKNFPTLQ</sequence>
<feature type="non-terminal residue" evidence="1">
    <location>
        <position position="1"/>
    </location>
</feature>
<dbReference type="EMBL" id="CM043794">
    <property type="protein sequence ID" value="KAI4819159.1"/>
    <property type="molecule type" value="Genomic_DNA"/>
</dbReference>
<dbReference type="Proteomes" id="UP001057452">
    <property type="component" value="Chromosome 10"/>
</dbReference>
<name>A0ACB9X0C6_CHAAC</name>
<feature type="non-terminal residue" evidence="1">
    <location>
        <position position="244"/>
    </location>
</feature>
<proteinExistence type="predicted"/>
<evidence type="ECO:0000313" key="2">
    <source>
        <dbReference type="Proteomes" id="UP001057452"/>
    </source>
</evidence>
<protein>
    <submittedName>
        <fullName evidence="1">Uncharacterized protein</fullName>
    </submittedName>
</protein>
<evidence type="ECO:0000313" key="1">
    <source>
        <dbReference type="EMBL" id="KAI4819159.1"/>
    </source>
</evidence>
<keyword evidence="2" id="KW-1185">Reference proteome</keyword>
<comment type="caution">
    <text evidence="1">The sequence shown here is derived from an EMBL/GenBank/DDBJ whole genome shotgun (WGS) entry which is preliminary data.</text>
</comment>
<accession>A0ACB9X0C6</accession>